<proteinExistence type="predicted"/>
<dbReference type="Pfam" id="PF00566">
    <property type="entry name" value="RabGAP-TBC"/>
    <property type="match status" value="1"/>
</dbReference>
<dbReference type="Gene3D" id="1.10.10.750">
    <property type="entry name" value="Ypt/Rab-GAP domain of gyp1p, domain 1"/>
    <property type="match status" value="1"/>
</dbReference>
<feature type="domain" description="Rab-GAP TBC" evidence="3">
    <location>
        <begin position="104"/>
        <end position="296"/>
    </location>
</feature>
<dbReference type="Gene3D" id="1.10.8.270">
    <property type="entry name" value="putative rabgap domain of human tbc1 domain family member 14 like domains"/>
    <property type="match status" value="1"/>
</dbReference>
<dbReference type="InterPro" id="IPR000195">
    <property type="entry name" value="Rab-GAP-TBC_dom"/>
</dbReference>
<dbReference type="SUPFAM" id="SSF47923">
    <property type="entry name" value="Ypt/Rab-GAP domain of gyp1p"/>
    <property type="match status" value="2"/>
</dbReference>
<dbReference type="PANTHER" id="PTHR47219:SF19">
    <property type="entry name" value="USP6 N-TERMINAL-LIKE PROTEIN ISOFORM X1"/>
    <property type="match status" value="1"/>
</dbReference>
<dbReference type="EMBL" id="HBUF01550369">
    <property type="protein sequence ID" value="CAG6758728.1"/>
    <property type="molecule type" value="Transcribed_RNA"/>
</dbReference>
<dbReference type="Gene3D" id="1.10.472.80">
    <property type="entry name" value="Ypt/Rab-GAP domain of gyp1p, domain 3"/>
    <property type="match status" value="1"/>
</dbReference>
<dbReference type="InterPro" id="IPR050302">
    <property type="entry name" value="Rab_GAP_TBC_domain"/>
</dbReference>
<name>A0A8D9ELR9_9HEMI</name>
<dbReference type="AlphaFoldDB" id="A0A8D9ELR9"/>
<feature type="compositionally biased region" description="Polar residues" evidence="2">
    <location>
        <begin position="559"/>
        <end position="568"/>
    </location>
</feature>
<feature type="compositionally biased region" description="Low complexity" evidence="2">
    <location>
        <begin position="498"/>
        <end position="511"/>
    </location>
</feature>
<organism evidence="4">
    <name type="scientific">Cacopsylla melanoneura</name>
    <dbReference type="NCBI Taxonomy" id="428564"/>
    <lineage>
        <taxon>Eukaryota</taxon>
        <taxon>Metazoa</taxon>
        <taxon>Ecdysozoa</taxon>
        <taxon>Arthropoda</taxon>
        <taxon>Hexapoda</taxon>
        <taxon>Insecta</taxon>
        <taxon>Pterygota</taxon>
        <taxon>Neoptera</taxon>
        <taxon>Paraneoptera</taxon>
        <taxon>Hemiptera</taxon>
        <taxon>Sternorrhyncha</taxon>
        <taxon>Psylloidea</taxon>
        <taxon>Psyllidae</taxon>
        <taxon>Psyllinae</taxon>
        <taxon>Cacopsylla</taxon>
    </lineage>
</organism>
<protein>
    <submittedName>
        <fullName evidence="4">USP6 N-terminal-like protein</fullName>
    </submittedName>
</protein>
<feature type="region of interest" description="Disordered" evidence="2">
    <location>
        <begin position="473"/>
        <end position="574"/>
    </location>
</feature>
<sequence>MNSEELLQRAAEERHAIVQKYLKGREEGAEIDAWEEPFAIYHSLDRFGFVQDEKNHEQQALSQKALIEQKEKELEMERAKKWYKMFLSWKKVSPDKLKRRVYKGIPNACRGVAWALLLNVQDEIRDHPRKYEEMLDLAYKYSPDIRQIDLDVNRTYREHIFFRDRYGGKQKELFNVLAAYSVYNLEIGYCQGMSQIAALLLMYLSEQDAFWALSKLVIDPKYCMHGFFIPGFPKLLRYQEHHDKIMAKFLSKLKKHLDKNSVDTGIYTLKWFFQCFLDRIPFKLTLRVWDIYLLEGERIMSAMAYNLLKMHKNQLYKLNMDDILHFIQVKLEKQFEYSEDATIDSLQKCLEELRRNKLDYAGKPPAAELPKTKLGIFKPDAHSASLEQKVGRRTEFSSVEKSTQETVITRRDNAVAMATMLSDRNSSIGTDGSSKISFEPSLDDASSIANGGSRRSLADTSVTSTADISHVSAGHDSHSLGTGAGGSDVEVFVHSTGPSTPRAGTPRATTPKSPRHSSPRHSSRSPDDRIRIYVPYESPSHSPKPAAPKHQNSHDSDATIMNATNGSALNGHPASLPNSYSASYIPPRSPNRLKQLESQSHRSVSNPTSIYEQYETNKITIHIVDDNLATPLGERMPNSVSSPFHMEQTIDLK</sequence>
<dbReference type="GO" id="GO:0031267">
    <property type="term" value="F:small GTPase binding"/>
    <property type="evidence" value="ECO:0007669"/>
    <property type="project" value="TreeGrafter"/>
</dbReference>
<dbReference type="InterPro" id="IPR035969">
    <property type="entry name" value="Rab-GAP_TBC_sf"/>
</dbReference>
<dbReference type="GO" id="GO:0005096">
    <property type="term" value="F:GTPase activator activity"/>
    <property type="evidence" value="ECO:0007669"/>
    <property type="project" value="UniProtKB-KW"/>
</dbReference>
<feature type="region of interest" description="Disordered" evidence="2">
    <location>
        <begin position="634"/>
        <end position="653"/>
    </location>
</feature>
<dbReference type="PROSITE" id="PS50086">
    <property type="entry name" value="TBC_RABGAP"/>
    <property type="match status" value="1"/>
</dbReference>
<feature type="compositionally biased region" description="Basic residues" evidence="2">
    <location>
        <begin position="513"/>
        <end position="523"/>
    </location>
</feature>
<keyword evidence="1" id="KW-0343">GTPase activation</keyword>
<dbReference type="FunFam" id="1.10.472.80:FF:000019">
    <property type="entry name" value="USP6 N-terminal like"/>
    <property type="match status" value="1"/>
</dbReference>
<evidence type="ECO:0000256" key="2">
    <source>
        <dbReference type="SAM" id="MobiDB-lite"/>
    </source>
</evidence>
<feature type="compositionally biased region" description="Low complexity" evidence="2">
    <location>
        <begin position="538"/>
        <end position="550"/>
    </location>
</feature>
<accession>A0A8D9ELR9</accession>
<evidence type="ECO:0000256" key="1">
    <source>
        <dbReference type="ARBA" id="ARBA00022468"/>
    </source>
</evidence>
<evidence type="ECO:0000259" key="3">
    <source>
        <dbReference type="PROSITE" id="PS50086"/>
    </source>
</evidence>
<dbReference type="PANTHER" id="PTHR47219">
    <property type="entry name" value="RAB GTPASE-ACTIVATING PROTEIN 1-LIKE"/>
    <property type="match status" value="1"/>
</dbReference>
<evidence type="ECO:0000313" key="4">
    <source>
        <dbReference type="EMBL" id="CAG6758728.1"/>
    </source>
</evidence>
<reference evidence="4" key="1">
    <citation type="submission" date="2021-05" db="EMBL/GenBank/DDBJ databases">
        <authorList>
            <person name="Alioto T."/>
            <person name="Alioto T."/>
            <person name="Gomez Garrido J."/>
        </authorList>
    </citation>
    <scope>NUCLEOTIDE SEQUENCE</scope>
</reference>
<dbReference type="FunFam" id="1.10.8.270:FF:000010">
    <property type="entry name" value="Putative USP6 N-terminal-like protein"/>
    <property type="match status" value="1"/>
</dbReference>
<dbReference type="SMART" id="SM00164">
    <property type="entry name" value="TBC"/>
    <property type="match status" value="1"/>
</dbReference>